<comment type="caution">
    <text evidence="2">The sequence shown here is derived from an EMBL/GenBank/DDBJ whole genome shotgun (WGS) entry which is preliminary data.</text>
</comment>
<evidence type="ECO:0000313" key="2">
    <source>
        <dbReference type="EMBL" id="OGD29957.1"/>
    </source>
</evidence>
<name>A0A1F5BH83_9BACT</name>
<protein>
    <submittedName>
        <fullName evidence="2">Uncharacterized protein</fullName>
    </submittedName>
</protein>
<dbReference type="AlphaFoldDB" id="A0A1F5BH83"/>
<gene>
    <name evidence="2" type="ORF">A2W60_03730</name>
</gene>
<accession>A0A1F5BH83</accession>
<feature type="transmembrane region" description="Helical" evidence="1">
    <location>
        <begin position="6"/>
        <end position="23"/>
    </location>
</feature>
<keyword evidence="1" id="KW-0472">Membrane</keyword>
<keyword evidence="1" id="KW-1133">Transmembrane helix</keyword>
<dbReference type="EMBL" id="MEYN01000036">
    <property type="protein sequence ID" value="OGD29957.1"/>
    <property type="molecule type" value="Genomic_DNA"/>
</dbReference>
<sequence>MDINLIILIFFMVSVILILRFTGINESVDHSEVNHLAHNDLWSDRKVTIVVMHKWVQKARVTREYRPADDELLQELELGRLDDSKTKVIIHVNELHNRYETWAEAYDAVTGKLLASTKKKIDPLTPYDVEFADDDSAFRSRKKVREVTVTKNSRVVWSGEITERELDDEESRT</sequence>
<reference evidence="2 3" key="1">
    <citation type="journal article" date="2016" name="Nat. Commun.">
        <title>Thousands of microbial genomes shed light on interconnected biogeochemical processes in an aquifer system.</title>
        <authorList>
            <person name="Anantharaman K."/>
            <person name="Brown C.T."/>
            <person name="Hug L.A."/>
            <person name="Sharon I."/>
            <person name="Castelle C.J."/>
            <person name="Probst A.J."/>
            <person name="Thomas B.C."/>
            <person name="Singh A."/>
            <person name="Wilkins M.J."/>
            <person name="Karaoz U."/>
            <person name="Brodie E.L."/>
            <person name="Williams K.H."/>
            <person name="Hubbard S.S."/>
            <person name="Banfield J.F."/>
        </authorList>
    </citation>
    <scope>NUCLEOTIDE SEQUENCE [LARGE SCALE GENOMIC DNA]</scope>
</reference>
<proteinExistence type="predicted"/>
<organism evidence="2 3">
    <name type="scientific">Candidatus Azambacteria bacterium RIFCSPHIGHO2_02_46_12</name>
    <dbReference type="NCBI Taxonomy" id="1797295"/>
    <lineage>
        <taxon>Bacteria</taxon>
        <taxon>Candidatus Azamiibacteriota</taxon>
    </lineage>
</organism>
<evidence type="ECO:0000313" key="3">
    <source>
        <dbReference type="Proteomes" id="UP000179184"/>
    </source>
</evidence>
<evidence type="ECO:0000256" key="1">
    <source>
        <dbReference type="SAM" id="Phobius"/>
    </source>
</evidence>
<keyword evidence="1" id="KW-0812">Transmembrane</keyword>
<dbReference type="Proteomes" id="UP000179184">
    <property type="component" value="Unassembled WGS sequence"/>
</dbReference>